<proteinExistence type="inferred from homology"/>
<dbReference type="GO" id="GO:0016874">
    <property type="term" value="F:ligase activity"/>
    <property type="evidence" value="ECO:0007669"/>
    <property type="project" value="UniProtKB-UniRule"/>
</dbReference>
<protein>
    <recommendedName>
        <fullName evidence="2">Putative cysteine ligase BshC</fullName>
        <ecNumber evidence="2">6.-.-.-</ecNumber>
    </recommendedName>
</protein>
<dbReference type="Proteomes" id="UP001209317">
    <property type="component" value="Unassembled WGS sequence"/>
</dbReference>
<keyword evidence="6" id="KW-1185">Reference proteome</keyword>
<dbReference type="NCBIfam" id="TIGR03998">
    <property type="entry name" value="thiol_BshC"/>
    <property type="match status" value="1"/>
</dbReference>
<evidence type="ECO:0000259" key="4">
    <source>
        <dbReference type="Pfam" id="PF24850"/>
    </source>
</evidence>
<evidence type="ECO:0000259" key="3">
    <source>
        <dbReference type="Pfam" id="PF10079"/>
    </source>
</evidence>
<gene>
    <name evidence="2 5" type="primary">bshC</name>
    <name evidence="5" type="ORF">OD355_00155</name>
</gene>
<reference evidence="5" key="1">
    <citation type="submission" date="2022-10" db="EMBL/GenBank/DDBJ databases">
        <authorList>
            <person name="Kim H.S."/>
            <person name="Kim J.-S."/>
            <person name="Suh M.K."/>
            <person name="Eom M.K."/>
            <person name="Lee J.-S."/>
        </authorList>
    </citation>
    <scope>NUCLEOTIDE SEQUENCE</scope>
    <source>
        <strain evidence="5">LIP-5</strain>
    </source>
</reference>
<feature type="domain" description="Bacillithiol biosynthesis BshC C-terminal coiled-coil" evidence="4">
    <location>
        <begin position="373"/>
        <end position="527"/>
    </location>
</feature>
<dbReference type="PIRSF" id="PIRSF012535">
    <property type="entry name" value="UCP012535"/>
    <property type="match status" value="1"/>
</dbReference>
<dbReference type="InterPro" id="IPR011199">
    <property type="entry name" value="Bacillithiol_biosynth_BshC"/>
</dbReference>
<dbReference type="InterPro" id="IPR055399">
    <property type="entry name" value="CC_BshC"/>
</dbReference>
<evidence type="ECO:0000313" key="6">
    <source>
        <dbReference type="Proteomes" id="UP001209317"/>
    </source>
</evidence>
<dbReference type="InterPro" id="IPR055398">
    <property type="entry name" value="Rossmann-like_BshC"/>
</dbReference>
<feature type="coiled-coil region" evidence="2">
    <location>
        <begin position="448"/>
        <end position="475"/>
    </location>
</feature>
<dbReference type="EC" id="6.-.-.-" evidence="2"/>
<comment type="caution">
    <text evidence="5">The sequence shown here is derived from an EMBL/GenBank/DDBJ whole genome shotgun (WGS) entry which is preliminary data.</text>
</comment>
<dbReference type="Pfam" id="PF24850">
    <property type="entry name" value="CC_BshC"/>
    <property type="match status" value="1"/>
</dbReference>
<dbReference type="EMBL" id="JAOTPL010000001">
    <property type="protein sequence ID" value="MCU7692925.1"/>
    <property type="molecule type" value="Genomic_DNA"/>
</dbReference>
<sequence>MLQYLPYSSTGFFSKTVNDYLNASAALRRFYRHDVSYNGVKEAMTSREYFPTDRDMLAEVLEAQYRHLQPHARVKENIALLKERNTFTITTAHQPNLFTGPLYFIYKIIHTIKIAADLKLQFPANNFVPVYYMGSEDADLDELNHIEIHGKKYTWNTTQTGAVGRMLVDDELMGLIREVHGQLGVNPFGNEWIDVLNRAYTKGKSIQQATFELVHELFAAHGLIVLIPDNARLKKVFEPVVEKELLEQFSHQAVKKTAEALNDAGYKIQASGREINLFYLLGDKRERIEPLSDQYVVNNMGITFSKEEILQELYSYPERFSANVVLRGVFQEIILPNIIFVGGGGELAYWLELRGVFDKVGAPYPMLILRNSFLLLNEKQQSIIDKLQLAPEDLFKENFEILNLISQHTGRAISLNSERKELEIFYNHLREKTAQADSTLAQHVQALGRQAGRKLAALQKKIDSAQRKRLDAEARQLTKLKEQLFPHNSLQERVENFGSIYSVYGKSVLDTLLAASKTLDSEFCLLTLTNN</sequence>
<evidence type="ECO:0000256" key="2">
    <source>
        <dbReference type="HAMAP-Rule" id="MF_01867"/>
    </source>
</evidence>
<keyword evidence="2" id="KW-0175">Coiled coil</keyword>
<organism evidence="5 6">
    <name type="scientific">Haoranjiania flava</name>
    <dbReference type="NCBI Taxonomy" id="1856322"/>
    <lineage>
        <taxon>Bacteria</taxon>
        <taxon>Pseudomonadati</taxon>
        <taxon>Bacteroidota</taxon>
        <taxon>Chitinophagia</taxon>
        <taxon>Chitinophagales</taxon>
        <taxon>Chitinophagaceae</taxon>
        <taxon>Haoranjiania</taxon>
    </lineage>
</organism>
<keyword evidence="1 2" id="KW-0436">Ligase</keyword>
<evidence type="ECO:0000256" key="1">
    <source>
        <dbReference type="ARBA" id="ARBA00022598"/>
    </source>
</evidence>
<dbReference type="Pfam" id="PF10079">
    <property type="entry name" value="Rossmann-like_BshC"/>
    <property type="match status" value="1"/>
</dbReference>
<dbReference type="RefSeq" id="WP_263036413.1">
    <property type="nucleotide sequence ID" value="NZ_JAOTPL010000001.1"/>
</dbReference>
<dbReference type="AlphaFoldDB" id="A0AAE3LNX1"/>
<accession>A0AAE3LNX1</accession>
<comment type="similarity">
    <text evidence="2">Belongs to the BshC family.</text>
</comment>
<dbReference type="HAMAP" id="MF_01867">
    <property type="entry name" value="BshC"/>
    <property type="match status" value="1"/>
</dbReference>
<feature type="domain" description="Bacillithiol biosynthesis BshC N-terminal Rossmann-like" evidence="3">
    <location>
        <begin position="3"/>
        <end position="371"/>
    </location>
</feature>
<name>A0AAE3LNX1_9BACT</name>
<evidence type="ECO:0000313" key="5">
    <source>
        <dbReference type="EMBL" id="MCU7692925.1"/>
    </source>
</evidence>